<comment type="caution">
    <text evidence="20">Lacks conserved residue(s) required for the propagation of feature annotation.</text>
</comment>
<organism evidence="24">
    <name type="scientific">Blastobotrys adeninivorans</name>
    <name type="common">Yeast</name>
    <name type="synonym">Arxula adeninivorans</name>
    <dbReference type="NCBI Taxonomy" id="409370"/>
    <lineage>
        <taxon>Eukaryota</taxon>
        <taxon>Fungi</taxon>
        <taxon>Dikarya</taxon>
        <taxon>Ascomycota</taxon>
        <taxon>Saccharomycotina</taxon>
        <taxon>Dipodascomycetes</taxon>
        <taxon>Dipodascales</taxon>
        <taxon>Trichomonascaceae</taxon>
        <taxon>Blastobotrys</taxon>
    </lineage>
</organism>
<keyword evidence="15 20" id="KW-0496">Mitochondrion</keyword>
<feature type="binding site" evidence="20">
    <location>
        <begin position="452"/>
        <end position="455"/>
    </location>
    <ligand>
        <name>FAD</name>
        <dbReference type="ChEBI" id="CHEBI:57692"/>
    </ligand>
</feature>
<dbReference type="GO" id="GO:0005829">
    <property type="term" value="C:cytosol"/>
    <property type="evidence" value="ECO:0007669"/>
    <property type="project" value="TreeGrafter"/>
</dbReference>
<evidence type="ECO:0000256" key="9">
    <source>
        <dbReference type="ARBA" id="ARBA00022857"/>
    </source>
</evidence>
<dbReference type="GO" id="GO:0005741">
    <property type="term" value="C:mitochondrial outer membrane"/>
    <property type="evidence" value="ECO:0007669"/>
    <property type="project" value="UniProtKB-SubCell"/>
</dbReference>
<dbReference type="FunFam" id="3.40.50.80:FF:000001">
    <property type="entry name" value="NADPH--cytochrome P450 reductase 1"/>
    <property type="match status" value="1"/>
</dbReference>
<keyword evidence="16 20" id="KW-0472">Membrane</keyword>
<comment type="similarity">
    <text evidence="20">In the N-terminal section; belongs to the flavodoxin family.</text>
</comment>
<evidence type="ECO:0000259" key="23">
    <source>
        <dbReference type="PROSITE" id="PS51384"/>
    </source>
</evidence>
<evidence type="ECO:0000256" key="4">
    <source>
        <dbReference type="ARBA" id="ARBA00022643"/>
    </source>
</evidence>
<dbReference type="Gene3D" id="2.40.30.10">
    <property type="entry name" value="Translation factors"/>
    <property type="match status" value="2"/>
</dbReference>
<dbReference type="PRINTS" id="PR00369">
    <property type="entry name" value="FLAVODOXIN"/>
</dbReference>
<dbReference type="InterPro" id="IPR001433">
    <property type="entry name" value="OxRdtase_FAD/NAD-bd"/>
</dbReference>
<protein>
    <recommendedName>
        <fullName evidence="20 21">NADPH--cytochrome P450 reductase</fullName>
        <shortName evidence="20">CPR</shortName>
        <shortName evidence="20">P450R</shortName>
        <ecNumber evidence="20 21">1.6.2.4</ecNumber>
    </recommendedName>
</protein>
<dbReference type="InterPro" id="IPR003097">
    <property type="entry name" value="CysJ-like_FAD-binding"/>
</dbReference>
<comment type="cofactor">
    <cofactor evidence="20">
        <name>FMN</name>
        <dbReference type="ChEBI" id="CHEBI:58210"/>
    </cofactor>
    <text evidence="20">Binds 1 FMN per monomer.</text>
</comment>
<evidence type="ECO:0000259" key="22">
    <source>
        <dbReference type="PROSITE" id="PS50902"/>
    </source>
</evidence>
<keyword evidence="10 20" id="KW-0752">Steroid biosynthesis</keyword>
<evidence type="ECO:0000256" key="18">
    <source>
        <dbReference type="ARBA" id="ARBA00023221"/>
    </source>
</evidence>
<dbReference type="PRINTS" id="PR00371">
    <property type="entry name" value="FPNCR"/>
</dbReference>
<dbReference type="Pfam" id="PF00175">
    <property type="entry name" value="NAD_binding_1"/>
    <property type="match status" value="1"/>
</dbReference>
<dbReference type="PIRSF" id="PIRSF000208">
    <property type="entry name" value="P450R"/>
    <property type="match status" value="1"/>
</dbReference>
<dbReference type="FunFam" id="1.20.990.10:FF:000009">
    <property type="entry name" value="NADPH--cytochrome P450 reductase"/>
    <property type="match status" value="1"/>
</dbReference>
<dbReference type="EC" id="1.6.2.4" evidence="20 21"/>
<keyword evidence="11" id="KW-1133">Transmembrane helix</keyword>
<dbReference type="PhylomeDB" id="A0A060T7I0"/>
<keyword evidence="9 20" id="KW-0521">NADP</keyword>
<evidence type="ECO:0000256" key="20">
    <source>
        <dbReference type="HAMAP-Rule" id="MF_03212"/>
    </source>
</evidence>
<reference evidence="24" key="2">
    <citation type="submission" date="2014-06" db="EMBL/GenBank/DDBJ databases">
        <title>The complete genome of Blastobotrys (Arxula) adeninivorans LS3 - a yeast of biotechnological interest.</title>
        <authorList>
            <person name="Kunze G."/>
            <person name="Gaillardin C."/>
            <person name="Czernicka M."/>
            <person name="Durrens P."/>
            <person name="Martin T."/>
            <person name="Boer E."/>
            <person name="Gabaldon T."/>
            <person name="Cruz J."/>
            <person name="Talla E."/>
            <person name="Marck C."/>
            <person name="Goffeau A."/>
            <person name="Barbe V."/>
            <person name="Baret P."/>
            <person name="Baronian K."/>
            <person name="Beier S."/>
            <person name="Bleykasten C."/>
            <person name="Bode R."/>
            <person name="Casaregola S."/>
            <person name="Despons L."/>
            <person name="Fairhead C."/>
            <person name="Giersberg M."/>
            <person name="Gierski P."/>
            <person name="Hahnel U."/>
            <person name="Hartmann A."/>
            <person name="Jankowska D."/>
            <person name="Jubin C."/>
            <person name="Jung P."/>
            <person name="Lafontaine I."/>
            <person name="Leh-Louis V."/>
            <person name="Lemaire M."/>
            <person name="Marcet-Houben M."/>
            <person name="Mascher M."/>
            <person name="Morel G."/>
            <person name="Richard G.-F."/>
            <person name="Riechen J."/>
            <person name="Sacerdot C."/>
            <person name="Sarkar A."/>
            <person name="Savel G."/>
            <person name="Schacherer J."/>
            <person name="Sherman D."/>
            <person name="Straub M.-L."/>
            <person name="Stein N."/>
            <person name="Thierry A."/>
            <person name="Trautwein-Schult A."/>
            <person name="Westhof E."/>
            <person name="Worch S."/>
            <person name="Dujon B."/>
            <person name="Souciet J.-L."/>
            <person name="Wincker P."/>
            <person name="Scholz U."/>
            <person name="Neuveglise N."/>
        </authorList>
    </citation>
    <scope>NUCLEOTIDE SEQUENCE</scope>
    <source>
        <strain evidence="24">LS3</strain>
    </source>
</reference>
<dbReference type="AlphaFoldDB" id="A0A060T7I0"/>
<comment type="similarity">
    <text evidence="20 21">In the C-terminal section; belongs to the flavoprotein pyridine nucleotide cytochrome reductase family.</text>
</comment>
<feature type="binding site" evidence="20">
    <location>
        <begin position="470"/>
        <end position="472"/>
    </location>
    <ligand>
        <name>FAD</name>
        <dbReference type="ChEBI" id="CHEBI:57692"/>
    </ligand>
</feature>
<feature type="binding site" evidence="20">
    <location>
        <begin position="630"/>
        <end position="634"/>
    </location>
    <ligand>
        <name>NADP(+)</name>
        <dbReference type="ChEBI" id="CHEBI:58349"/>
    </ligand>
</feature>
<dbReference type="InterPro" id="IPR023173">
    <property type="entry name" value="NADPH_Cyt_P450_Rdtase_alpha"/>
</dbReference>
<dbReference type="PROSITE" id="PS51384">
    <property type="entry name" value="FAD_FR"/>
    <property type="match status" value="1"/>
</dbReference>
<dbReference type="CDD" id="cd06204">
    <property type="entry name" value="CYPOR"/>
    <property type="match status" value="1"/>
</dbReference>
<evidence type="ECO:0000256" key="7">
    <source>
        <dbReference type="ARBA" id="ARBA00022824"/>
    </source>
</evidence>
<evidence type="ECO:0000256" key="10">
    <source>
        <dbReference type="ARBA" id="ARBA00022955"/>
    </source>
</evidence>
<keyword evidence="12 20" id="KW-0560">Oxidoreductase</keyword>
<feature type="domain" description="FAD-binding FR-type" evidence="23">
    <location>
        <begin position="277"/>
        <end position="521"/>
    </location>
</feature>
<feature type="binding site" evidence="20">
    <location>
        <begin position="487"/>
        <end position="490"/>
    </location>
    <ligand>
        <name>FAD</name>
        <dbReference type="ChEBI" id="CHEBI:57692"/>
    </ligand>
</feature>
<dbReference type="HAMAP" id="MF_03212">
    <property type="entry name" value="NCPR"/>
    <property type="match status" value="1"/>
</dbReference>
<feature type="binding site" evidence="20">
    <location>
        <position position="666"/>
    </location>
    <ligand>
        <name>NADP(+)</name>
        <dbReference type="ChEBI" id="CHEBI:58349"/>
    </ligand>
</feature>
<dbReference type="InterPro" id="IPR029039">
    <property type="entry name" value="Flavoprotein-like_sf"/>
</dbReference>
<evidence type="ECO:0000256" key="17">
    <source>
        <dbReference type="ARBA" id="ARBA00023166"/>
    </source>
</evidence>
<keyword evidence="18 20" id="KW-0753">Steroid metabolism</keyword>
<reference evidence="24" key="1">
    <citation type="submission" date="2014-02" db="EMBL/GenBank/DDBJ databases">
        <authorList>
            <person name="Genoscope - CEA"/>
        </authorList>
    </citation>
    <scope>NUCLEOTIDE SEQUENCE</scope>
    <source>
        <strain evidence="24">LS3</strain>
    </source>
</reference>
<keyword evidence="8 20" id="KW-0274">FAD</keyword>
<dbReference type="Gene3D" id="1.20.990.10">
    <property type="entry name" value="NADPH-cytochrome p450 Reductase, Chain A, domain 3"/>
    <property type="match status" value="1"/>
</dbReference>
<evidence type="ECO:0000256" key="21">
    <source>
        <dbReference type="PIRNR" id="PIRNR000208"/>
    </source>
</evidence>
<comment type="function">
    <text evidence="20">This enzyme is required for electron transfer from NADP to cytochrome P450 in microsomes. It can also provide electron transfer to heme oxygenase and cytochrome B5. Involved in ergosterol biosynthesis.</text>
</comment>
<evidence type="ECO:0000256" key="16">
    <source>
        <dbReference type="ARBA" id="ARBA00023136"/>
    </source>
</evidence>
<dbReference type="SUPFAM" id="SSF52218">
    <property type="entry name" value="Flavoproteins"/>
    <property type="match status" value="1"/>
</dbReference>
<keyword evidence="3 20" id="KW-0285">Flavoprotein</keyword>
<comment type="subcellular location">
    <subcellularLocation>
        <location evidence="20">Endoplasmic reticulum membrane</location>
        <topology evidence="20">Single-pass membrane protein</topology>
        <orientation evidence="20">Cytoplasmic side</orientation>
    </subcellularLocation>
    <subcellularLocation>
        <location evidence="20">Mitochondrion outer membrane</location>
        <topology evidence="20">Single-pass membrane protein</topology>
        <orientation evidence="20">Cytoplasmic side</orientation>
    </subcellularLocation>
    <subcellularLocation>
        <location evidence="20">Cell membrane</location>
        <topology evidence="20">Single-pass membrane protein</topology>
        <orientation evidence="20">Cytoplasmic side</orientation>
    </subcellularLocation>
</comment>
<keyword evidence="14 20" id="KW-0443">Lipid metabolism</keyword>
<dbReference type="GO" id="GO:0005886">
    <property type="term" value="C:plasma membrane"/>
    <property type="evidence" value="ECO:0007669"/>
    <property type="project" value="UniProtKB-SubCell"/>
</dbReference>
<proteinExistence type="inferred from homology"/>
<evidence type="ECO:0000256" key="8">
    <source>
        <dbReference type="ARBA" id="ARBA00022827"/>
    </source>
</evidence>
<dbReference type="EMBL" id="HG937694">
    <property type="protein sequence ID" value="CDP37085.1"/>
    <property type="molecule type" value="Genomic_DNA"/>
</dbReference>
<evidence type="ECO:0000256" key="12">
    <source>
        <dbReference type="ARBA" id="ARBA00023002"/>
    </source>
</evidence>
<keyword evidence="2 20" id="KW-0444">Lipid biosynthesis</keyword>
<dbReference type="InterPro" id="IPR017927">
    <property type="entry name" value="FAD-bd_FR_type"/>
</dbReference>
<evidence type="ECO:0000256" key="13">
    <source>
        <dbReference type="ARBA" id="ARBA00023011"/>
    </source>
</evidence>
<dbReference type="InterPro" id="IPR001709">
    <property type="entry name" value="Flavoprot_Pyr_Nucl_cyt_Rdtase"/>
</dbReference>
<keyword evidence="6 20" id="KW-1000">Mitochondrion outer membrane</keyword>
<dbReference type="GO" id="GO:0050660">
    <property type="term" value="F:flavin adenine dinucleotide binding"/>
    <property type="evidence" value="ECO:0007669"/>
    <property type="project" value="UniProtKB-UniRule"/>
</dbReference>
<feature type="binding site" evidence="20">
    <location>
        <begin position="624"/>
        <end position="625"/>
    </location>
    <ligand>
        <name>NADP(+)</name>
        <dbReference type="ChEBI" id="CHEBI:58349"/>
    </ligand>
</feature>
<dbReference type="PROSITE" id="PS50902">
    <property type="entry name" value="FLAVODOXIN_LIKE"/>
    <property type="match status" value="1"/>
</dbReference>
<comment type="cofactor">
    <cofactor evidence="20">
        <name>FAD</name>
        <dbReference type="ChEBI" id="CHEBI:57692"/>
    </cofactor>
    <text evidence="20">Binds 1 FAD per monomer.</text>
</comment>
<dbReference type="GO" id="GO:0003958">
    <property type="term" value="F:NADPH-hemoprotein reductase activity"/>
    <property type="evidence" value="ECO:0007669"/>
    <property type="project" value="UniProtKB-UniRule"/>
</dbReference>
<comment type="similarity">
    <text evidence="20">Belongs to the NADPH--cytochrome P450 reductase family.</text>
</comment>
<dbReference type="Gene3D" id="3.40.50.80">
    <property type="entry name" value="Nucleotide-binding domain of ferredoxin-NADP reductase (FNR) module"/>
    <property type="match status" value="1"/>
</dbReference>
<evidence type="ECO:0000256" key="15">
    <source>
        <dbReference type="ARBA" id="ARBA00023128"/>
    </source>
</evidence>
<keyword evidence="7 20" id="KW-0256">Endoplasmic reticulum</keyword>
<dbReference type="FunFam" id="3.40.50.360:FF:000024">
    <property type="entry name" value="NADPH--cytochrome P450 reductase"/>
    <property type="match status" value="1"/>
</dbReference>
<keyword evidence="5" id="KW-0812">Transmembrane</keyword>
<evidence type="ECO:0000256" key="6">
    <source>
        <dbReference type="ARBA" id="ARBA00022787"/>
    </source>
</evidence>
<evidence type="ECO:0000256" key="11">
    <source>
        <dbReference type="ARBA" id="ARBA00022989"/>
    </source>
</evidence>
<dbReference type="GO" id="GO:0010181">
    <property type="term" value="F:FMN binding"/>
    <property type="evidence" value="ECO:0007669"/>
    <property type="project" value="UniProtKB-UniRule"/>
</dbReference>
<feature type="domain" description="Flavodoxin-like" evidence="22">
    <location>
        <begin position="68"/>
        <end position="221"/>
    </location>
</feature>
<keyword evidence="13 20" id="KW-0756">Sterol biosynthesis</keyword>
<feature type="binding site" evidence="20">
    <location>
        <begin position="169"/>
        <end position="178"/>
    </location>
    <ligand>
        <name>FMN</name>
        <dbReference type="ChEBI" id="CHEBI:58210"/>
    </ligand>
</feature>
<dbReference type="GO" id="GO:0005789">
    <property type="term" value="C:endoplasmic reticulum membrane"/>
    <property type="evidence" value="ECO:0007669"/>
    <property type="project" value="UniProtKB-SubCell"/>
</dbReference>
<evidence type="ECO:0000256" key="14">
    <source>
        <dbReference type="ARBA" id="ARBA00023098"/>
    </source>
</evidence>
<dbReference type="InterPro" id="IPR039261">
    <property type="entry name" value="FNR_nucleotide-bd"/>
</dbReference>
<sequence>MALDTLDLLVLVTILAATVAFFTKGTLWGKPEVDKYAGGFGGPKPPSGGLDDDDRNIVAKLKSAGKNVVFFYGSQTGTAEDYASRLAKEASSKYGLKAMTADVEEYDFENLDTFPEDCVAGFVMATYGEGEPTDNAIQFWEFINGDDVSFSNGEDTDPLRNLNYVIFGLGNNTYEHYNAMGRGLDKVLQRLGAHRIGPYGEGDDGNGTMEEDYLAWKDEMFEQWKTEKNLEEHEAVYEPSLKVTPVEDKTVEDESVFVGEPNRSHLSGSATGPFSAHNPYLAPVVKTKELFKSEERNCIHAEFDISNSGLKYTTGDHLAFWTQNSDVEVDRFLDIFGLSDRRDEVINVKALDPTAKVPFPVPTTYDTVVRYYLEINGPVSRQLVSSIAPFAPSEDVKAEATKLGSDKQYFSEKVTHNYLNLARLLTKLSGGAKWDKVPFSFIIETMAHLQPRYYSISSSSLVDKDRIAITAVVESLQPKGSDHVLKGVATNYIFDLKKKAAGEKRDVKYHLDGPRGRYSVDDTTARVPVHVRHSNFKLPSNPSKPIIMVGPGTGVAPFRGFIHERAKKAAEGAPVGRALLFFGCRTKDEDNLYADEWVQYSESSADDLEAYGENNFLRVETAFSRAGPQKVYVQHRLQENAKLINDLLKKGAFFYVCGDAMRMARDVQGTLARIISEQRDIPLEKAEDIVKNMKTQNIYQEDVW</sequence>
<dbReference type="InterPro" id="IPR023208">
    <property type="entry name" value="P450R"/>
</dbReference>
<dbReference type="Pfam" id="PF00258">
    <property type="entry name" value="Flavodoxin_1"/>
    <property type="match status" value="1"/>
</dbReference>
<dbReference type="Gene3D" id="3.40.50.360">
    <property type="match status" value="1"/>
</dbReference>
<gene>
    <name evidence="24" type="ORF">GNLVRS02_ARAD1D03366g</name>
</gene>
<feature type="binding site" evidence="20">
    <location>
        <begin position="125"/>
        <end position="128"/>
    </location>
    <ligand>
        <name>FMN</name>
        <dbReference type="ChEBI" id="CHEBI:58210"/>
    </ligand>
</feature>
<evidence type="ECO:0000313" key="24">
    <source>
        <dbReference type="EMBL" id="CDP37085.1"/>
    </source>
</evidence>
<keyword evidence="17 20" id="KW-1207">Sterol metabolism</keyword>
<comment type="catalytic activity">
    <reaction evidence="19 20 21">
        <text>2 oxidized [cytochrome P450] + NADPH = 2 reduced [cytochrome P450] + NADP(+) + H(+)</text>
        <dbReference type="Rhea" id="RHEA:24040"/>
        <dbReference type="Rhea" id="RHEA-COMP:14627"/>
        <dbReference type="Rhea" id="RHEA-COMP:14628"/>
        <dbReference type="ChEBI" id="CHEBI:15378"/>
        <dbReference type="ChEBI" id="CHEBI:55376"/>
        <dbReference type="ChEBI" id="CHEBI:57783"/>
        <dbReference type="ChEBI" id="CHEBI:58349"/>
        <dbReference type="ChEBI" id="CHEBI:60344"/>
        <dbReference type="EC" id="1.6.2.4"/>
    </reaction>
</comment>
<keyword evidence="1 20" id="KW-1003">Cell membrane</keyword>
<keyword evidence="4 20" id="KW-0288">FMN</keyword>
<dbReference type="PANTHER" id="PTHR19384">
    <property type="entry name" value="NITRIC OXIDE SYNTHASE-RELATED"/>
    <property type="match status" value="1"/>
</dbReference>
<evidence type="ECO:0000256" key="19">
    <source>
        <dbReference type="ARBA" id="ARBA00049342"/>
    </source>
</evidence>
<dbReference type="SUPFAM" id="SSF63380">
    <property type="entry name" value="Riboflavin synthase domain-like"/>
    <property type="match status" value="1"/>
</dbReference>
<dbReference type="PANTHER" id="PTHR19384:SF17">
    <property type="entry name" value="NADPH--CYTOCHROME P450 REDUCTASE"/>
    <property type="match status" value="1"/>
</dbReference>
<evidence type="ECO:0000256" key="1">
    <source>
        <dbReference type="ARBA" id="ARBA00022475"/>
    </source>
</evidence>
<feature type="binding site" evidence="20">
    <location>
        <position position="204"/>
    </location>
    <ligand>
        <name>FMN</name>
        <dbReference type="ChEBI" id="CHEBI:58210"/>
    </ligand>
</feature>
<feature type="binding site" evidence="20">
    <location>
        <position position="296"/>
    </location>
    <ligand>
        <name>NADP(+)</name>
        <dbReference type="ChEBI" id="CHEBI:58349"/>
    </ligand>
</feature>
<feature type="binding site" evidence="20">
    <location>
        <position position="553"/>
    </location>
    <ligand>
        <name>NADP(+)</name>
        <dbReference type="ChEBI" id="CHEBI:58349"/>
    </ligand>
</feature>
<dbReference type="SUPFAM" id="SSF52343">
    <property type="entry name" value="Ferredoxin reductase-like, C-terminal NADP-linked domain"/>
    <property type="match status" value="1"/>
</dbReference>
<dbReference type="InterPro" id="IPR001094">
    <property type="entry name" value="Flavdoxin-like"/>
</dbReference>
<dbReference type="GO" id="GO:0050661">
    <property type="term" value="F:NADP binding"/>
    <property type="evidence" value="ECO:0007669"/>
    <property type="project" value="UniProtKB-UniRule"/>
</dbReference>
<evidence type="ECO:0000256" key="5">
    <source>
        <dbReference type="ARBA" id="ARBA00022692"/>
    </source>
</evidence>
<feature type="binding site" evidence="20">
    <location>
        <begin position="74"/>
        <end position="79"/>
    </location>
    <ligand>
        <name>FMN</name>
        <dbReference type="ChEBI" id="CHEBI:58210"/>
    </ligand>
</feature>
<dbReference type="InterPro" id="IPR017938">
    <property type="entry name" value="Riboflavin_synthase-like_b-brl"/>
</dbReference>
<accession>A0A060T7I0</accession>
<feature type="binding site" evidence="20">
    <location>
        <position position="704"/>
    </location>
    <ligand>
        <name>FAD</name>
        <dbReference type="ChEBI" id="CHEBI:57692"/>
    </ligand>
</feature>
<evidence type="ECO:0000256" key="3">
    <source>
        <dbReference type="ARBA" id="ARBA00022630"/>
    </source>
</evidence>
<dbReference type="InterPro" id="IPR008254">
    <property type="entry name" value="Flavodoxin/NO_synth"/>
</dbReference>
<dbReference type="GO" id="GO:0006696">
    <property type="term" value="P:ergosterol biosynthetic process"/>
    <property type="evidence" value="ECO:0007669"/>
    <property type="project" value="UniProtKB-UniRule"/>
</dbReference>
<evidence type="ECO:0000256" key="2">
    <source>
        <dbReference type="ARBA" id="ARBA00022516"/>
    </source>
</evidence>
<name>A0A060T7I0_BLAAD</name>
<dbReference type="Pfam" id="PF00667">
    <property type="entry name" value="FAD_binding_1"/>
    <property type="match status" value="1"/>
</dbReference>